<dbReference type="EMBL" id="AWTV01000010">
    <property type="protein sequence ID" value="KIH87429.1"/>
    <property type="molecule type" value="Genomic_DNA"/>
</dbReference>
<dbReference type="AlphaFoldDB" id="A0A0C2EMT7"/>
<comment type="caution">
    <text evidence="1">The sequence shown here is derived from an EMBL/GenBank/DDBJ whole genome shotgun (WGS) entry which is preliminary data.</text>
</comment>
<protein>
    <submittedName>
        <fullName evidence="1">Uncharacterized protein</fullName>
    </submittedName>
</protein>
<keyword evidence="2" id="KW-1185">Reference proteome</keyword>
<proteinExistence type="predicted"/>
<dbReference type="RefSeq" id="XP_040615439.1">
    <property type="nucleotide sequence ID" value="XM_040767065.1"/>
</dbReference>
<evidence type="ECO:0000313" key="2">
    <source>
        <dbReference type="Proteomes" id="UP000031575"/>
    </source>
</evidence>
<sequence>MPLDSDNDNAWSLRCVRGVATRCQRCESRHYSCEEVSALRMGNVRAALRSIAGVVDLSLGPDEETSWALLLIAGEFMHRLVVLVRGHKRAYGLTTGPNATLRDPVPVCRG</sequence>
<dbReference type="OrthoDB" id="10445870at2759"/>
<dbReference type="VEuPathDB" id="FungiDB:SPBR_08939"/>
<evidence type="ECO:0000313" key="1">
    <source>
        <dbReference type="EMBL" id="KIH87429.1"/>
    </source>
</evidence>
<dbReference type="GeneID" id="63681986"/>
<dbReference type="HOGENOM" id="CLU_2172718_0_0_1"/>
<reference evidence="1 2" key="1">
    <citation type="journal article" date="2014" name="BMC Genomics">
        <title>Comparative genomics of the major fungal agents of human and animal Sporotrichosis: Sporothrix schenckii and Sporothrix brasiliensis.</title>
        <authorList>
            <person name="Teixeira M.M."/>
            <person name="de Almeida L.G."/>
            <person name="Kubitschek-Barreira P."/>
            <person name="Alves F.L."/>
            <person name="Kioshima E.S."/>
            <person name="Abadio A.K."/>
            <person name="Fernandes L."/>
            <person name="Derengowski L.S."/>
            <person name="Ferreira K.S."/>
            <person name="Souza R.C."/>
            <person name="Ruiz J.C."/>
            <person name="de Andrade N.C."/>
            <person name="Paes H.C."/>
            <person name="Nicola A.M."/>
            <person name="Albuquerque P."/>
            <person name="Gerber A.L."/>
            <person name="Martins V.P."/>
            <person name="Peconick L.D."/>
            <person name="Neto A.V."/>
            <person name="Chaucanez C.B."/>
            <person name="Silva P.A."/>
            <person name="Cunha O.L."/>
            <person name="de Oliveira F.F."/>
            <person name="dos Santos T.C."/>
            <person name="Barros A.L."/>
            <person name="Soares M.A."/>
            <person name="de Oliveira L.M."/>
            <person name="Marini M.M."/>
            <person name="Villalobos-Duno H."/>
            <person name="Cunha M.M."/>
            <person name="de Hoog S."/>
            <person name="da Silveira J.F."/>
            <person name="Henrissat B."/>
            <person name="Nino-Vega G.A."/>
            <person name="Cisalpino P.S."/>
            <person name="Mora-Montes H.M."/>
            <person name="Almeida S.R."/>
            <person name="Stajich J.E."/>
            <person name="Lopes-Bezerra L.M."/>
            <person name="Vasconcelos A.T."/>
            <person name="Felipe M.S."/>
        </authorList>
    </citation>
    <scope>NUCLEOTIDE SEQUENCE [LARGE SCALE GENOMIC DNA]</scope>
    <source>
        <strain evidence="1 2">5110</strain>
    </source>
</reference>
<gene>
    <name evidence="1" type="ORF">SPBR_08939</name>
</gene>
<accession>A0A0C2EMT7</accession>
<dbReference type="Proteomes" id="UP000031575">
    <property type="component" value="Unassembled WGS sequence"/>
</dbReference>
<organism evidence="1 2">
    <name type="scientific">Sporothrix brasiliensis 5110</name>
    <dbReference type="NCBI Taxonomy" id="1398154"/>
    <lineage>
        <taxon>Eukaryota</taxon>
        <taxon>Fungi</taxon>
        <taxon>Dikarya</taxon>
        <taxon>Ascomycota</taxon>
        <taxon>Pezizomycotina</taxon>
        <taxon>Sordariomycetes</taxon>
        <taxon>Sordariomycetidae</taxon>
        <taxon>Ophiostomatales</taxon>
        <taxon>Ophiostomataceae</taxon>
        <taxon>Sporothrix</taxon>
    </lineage>
</organism>
<name>A0A0C2EMT7_9PEZI</name>